<feature type="region of interest" description="Disordered" evidence="1">
    <location>
        <begin position="528"/>
        <end position="565"/>
    </location>
</feature>
<evidence type="ECO:0000256" key="1">
    <source>
        <dbReference type="SAM" id="MobiDB-lite"/>
    </source>
</evidence>
<evidence type="ECO:0000313" key="2">
    <source>
        <dbReference type="EMBL" id="KTD77949.1"/>
    </source>
</evidence>
<proteinExistence type="predicted"/>
<keyword evidence="3" id="KW-1185">Reference proteome</keyword>
<gene>
    <name evidence="2" type="ORF">Lwor_1831</name>
</gene>
<dbReference type="EMBL" id="LNZC01000022">
    <property type="protein sequence ID" value="KTD77949.1"/>
    <property type="molecule type" value="Genomic_DNA"/>
</dbReference>
<accession>A0A0W1A9E9</accession>
<dbReference type="RefSeq" id="WP_058493613.1">
    <property type="nucleotide sequence ID" value="NZ_CBCRUR010000015.1"/>
</dbReference>
<organism evidence="2 3">
    <name type="scientific">Legionella worsleiensis</name>
    <dbReference type="NCBI Taxonomy" id="45076"/>
    <lineage>
        <taxon>Bacteria</taxon>
        <taxon>Pseudomonadati</taxon>
        <taxon>Pseudomonadota</taxon>
        <taxon>Gammaproteobacteria</taxon>
        <taxon>Legionellales</taxon>
        <taxon>Legionellaceae</taxon>
        <taxon>Legionella</taxon>
    </lineage>
</organism>
<name>A0A0W1A9E9_9GAMM</name>
<sequence>MKYYIGTVHQNSGDREYNRKNFQNALTHYVKGLTKLESIMDNQPDAIFSTAFYDSYVYALADVVYIQSRIMNKYIADSQNMTTDQLLQSLSDFSSSLTTISSRIALMNEFWEKICDESRLKTKPQRINFTNESIAESLELLSDLWSATAEELNSIPSDYERLINNSLTAMKLAIETKSRIPKGAEINMHLGYLNLLEQLCSVTTDGTHRNDLLNNMEKHLESYQLLTVLPKNSLSQLELISYALFVDTELHQRSNPQLIKQGYEIIASITKRTPDNEGAISAFIKLADRATHLPQEGRASSSSSLSLSDSLNPGHLIYDGIKFSSPASFELVLANGEYHPLKYVVRMFVENSERVNQLVDKLYTVGIAEFCQLCPDSPISLLVKIKTPSEVKDSLNDIIKRSDKKEQLELLIPALVYIANDHIKQAINPENSVRQLYESGLPWQHRAIFSSFKIQTATRTTAVTRNAKRTSMSSGFDSSLFSSSVVLNEAGDYPEETPKKMRTMSTATIADSESRADDDALEQWNLIKDSDAPDLSEQYPSSPGFSPARDDYDVSRPSAPTDSEQCFADEVPALALTLEWVLDSDSDTDSDHSILAADNSKPAAVLTGAHGGASNYSFFSPASQHKPGQQSHAHQSHPKVLAFIHAMHHINSKELEQRLEKKLFANLLTIMGEFLEVDPGSPLQKYAATLLTVESLYKRALVIDPNHNMARDKLKKLQFENKIILANLHYNVLVSDDIKAQSDKEHFCEEVDNALTELEALYLTEPKECGDLVCKLFSFITAKILKYNLMTDDVYHEFMTDFYGFREPSASEGCSSSSQSLSF</sequence>
<comment type="caution">
    <text evidence="2">The sequence shown here is derived from an EMBL/GenBank/DDBJ whole genome shotgun (WGS) entry which is preliminary data.</text>
</comment>
<reference evidence="2 3" key="1">
    <citation type="submission" date="2015-11" db="EMBL/GenBank/DDBJ databases">
        <title>Genomic analysis of 38 Legionella species identifies large and diverse effector repertoires.</title>
        <authorList>
            <person name="Burstein D."/>
            <person name="Amaro F."/>
            <person name="Zusman T."/>
            <person name="Lifshitz Z."/>
            <person name="Cohen O."/>
            <person name="Gilbert J.A."/>
            <person name="Pupko T."/>
            <person name="Shuman H.A."/>
            <person name="Segal G."/>
        </authorList>
    </citation>
    <scope>NUCLEOTIDE SEQUENCE [LARGE SCALE GENOMIC DNA]</scope>
    <source>
        <strain evidence="2 3">ATCC 49508</strain>
    </source>
</reference>
<dbReference type="OrthoDB" id="5632254at2"/>
<dbReference type="Proteomes" id="UP000054662">
    <property type="component" value="Unassembled WGS sequence"/>
</dbReference>
<dbReference type="AlphaFoldDB" id="A0A0W1A9E9"/>
<evidence type="ECO:0000313" key="3">
    <source>
        <dbReference type="Proteomes" id="UP000054662"/>
    </source>
</evidence>
<dbReference type="PATRIC" id="fig|45076.6.peg.1993"/>
<protein>
    <submittedName>
        <fullName evidence="2">Uncharacterized protein</fullName>
    </submittedName>
</protein>